<keyword evidence="3" id="KW-1185">Reference proteome</keyword>
<protein>
    <submittedName>
        <fullName evidence="2">Uncharacterized protein</fullName>
    </submittedName>
</protein>
<organism evidence="2 3">
    <name type="scientific">[Candida] anglica</name>
    <dbReference type="NCBI Taxonomy" id="148631"/>
    <lineage>
        <taxon>Eukaryota</taxon>
        <taxon>Fungi</taxon>
        <taxon>Dikarya</taxon>
        <taxon>Ascomycota</taxon>
        <taxon>Saccharomycotina</taxon>
        <taxon>Pichiomycetes</taxon>
        <taxon>Debaryomycetaceae</taxon>
        <taxon>Kurtzmaniella</taxon>
    </lineage>
</organism>
<feature type="compositionally biased region" description="Low complexity" evidence="1">
    <location>
        <begin position="19"/>
        <end position="35"/>
    </location>
</feature>
<dbReference type="EMBL" id="OZ004253">
    <property type="protein sequence ID" value="CAK7891927.1"/>
    <property type="molecule type" value="Genomic_DNA"/>
</dbReference>
<feature type="region of interest" description="Disordered" evidence="1">
    <location>
        <begin position="1"/>
        <end position="57"/>
    </location>
</feature>
<gene>
    <name evidence="2" type="ORF">CAAN4_A00694</name>
</gene>
<evidence type="ECO:0000313" key="2">
    <source>
        <dbReference type="EMBL" id="CAK7891927.1"/>
    </source>
</evidence>
<evidence type="ECO:0000313" key="3">
    <source>
        <dbReference type="Proteomes" id="UP001497600"/>
    </source>
</evidence>
<name>A0ABP0E8A3_9ASCO</name>
<accession>A0ABP0E8A3</accession>
<feature type="region of interest" description="Disordered" evidence="1">
    <location>
        <begin position="90"/>
        <end position="109"/>
    </location>
</feature>
<proteinExistence type="predicted"/>
<evidence type="ECO:0000256" key="1">
    <source>
        <dbReference type="SAM" id="MobiDB-lite"/>
    </source>
</evidence>
<reference evidence="2 3" key="1">
    <citation type="submission" date="2024-01" db="EMBL/GenBank/DDBJ databases">
        <authorList>
            <consortium name="Genoscope - CEA"/>
            <person name="William W."/>
        </authorList>
    </citation>
    <scope>NUCLEOTIDE SEQUENCE [LARGE SCALE GENOMIC DNA]</scope>
    <source>
        <strain evidence="2 3">29B2s-10</strain>
    </source>
</reference>
<sequence length="146" mass="16455">MSRWADKIGTNGSQGGNSQGHSQGNSQGRGNQTTTHSNSQSLNGDHKKKSQVTKEESFNSTEILEYLHRNFQKHLANSNTSIDTVLYKSQEGNSQWKTKPPSKKINSKYNPRTVIRSDQKASLDLLFELNRSIYQQSKVEGNKNRT</sequence>
<dbReference type="Proteomes" id="UP001497600">
    <property type="component" value="Chromosome A"/>
</dbReference>